<accession>A0ABN2DK94</accession>
<dbReference type="EMBL" id="BAAAND010000004">
    <property type="protein sequence ID" value="GAA1579212.1"/>
    <property type="molecule type" value="Genomic_DNA"/>
</dbReference>
<reference evidence="2 3" key="1">
    <citation type="journal article" date="2019" name="Int. J. Syst. Evol. Microbiol.">
        <title>The Global Catalogue of Microorganisms (GCM) 10K type strain sequencing project: providing services to taxonomists for standard genome sequencing and annotation.</title>
        <authorList>
            <consortium name="The Broad Institute Genomics Platform"/>
            <consortium name="The Broad Institute Genome Sequencing Center for Infectious Disease"/>
            <person name="Wu L."/>
            <person name="Ma J."/>
        </authorList>
    </citation>
    <scope>NUCLEOTIDE SEQUENCE [LARGE SCALE GENOMIC DNA]</scope>
    <source>
        <strain evidence="2 3">JCM 14304</strain>
    </source>
</reference>
<evidence type="ECO:0000313" key="2">
    <source>
        <dbReference type="EMBL" id="GAA1579212.1"/>
    </source>
</evidence>
<dbReference type="SUPFAM" id="SSF159888">
    <property type="entry name" value="YdhG-like"/>
    <property type="match status" value="1"/>
</dbReference>
<feature type="compositionally biased region" description="Basic and acidic residues" evidence="1">
    <location>
        <begin position="31"/>
        <end position="45"/>
    </location>
</feature>
<evidence type="ECO:0000313" key="3">
    <source>
        <dbReference type="Proteomes" id="UP001500190"/>
    </source>
</evidence>
<proteinExistence type="predicted"/>
<comment type="caution">
    <text evidence="2">The sequence shown here is derived from an EMBL/GenBank/DDBJ whole genome shotgun (WGS) entry which is preliminary data.</text>
</comment>
<dbReference type="Gene3D" id="3.90.1150.200">
    <property type="match status" value="1"/>
</dbReference>
<feature type="region of interest" description="Disordered" evidence="1">
    <location>
        <begin position="1"/>
        <end position="48"/>
    </location>
</feature>
<protein>
    <submittedName>
        <fullName evidence="2">DUF1801 domain-containing protein</fullName>
    </submittedName>
</protein>
<name>A0ABN2DK94_9ACTN</name>
<organism evidence="2 3">
    <name type="scientific">Kribbella karoonensis</name>
    <dbReference type="NCBI Taxonomy" id="324851"/>
    <lineage>
        <taxon>Bacteria</taxon>
        <taxon>Bacillati</taxon>
        <taxon>Actinomycetota</taxon>
        <taxon>Actinomycetes</taxon>
        <taxon>Propionibacteriales</taxon>
        <taxon>Kribbellaceae</taxon>
        <taxon>Kribbella</taxon>
    </lineage>
</organism>
<evidence type="ECO:0000256" key="1">
    <source>
        <dbReference type="SAM" id="MobiDB-lite"/>
    </source>
</evidence>
<gene>
    <name evidence="2" type="ORF">GCM10009742_24360</name>
</gene>
<dbReference type="Proteomes" id="UP001500190">
    <property type="component" value="Unassembled WGS sequence"/>
</dbReference>
<sequence length="156" mass="17057">MVAPSVLSNDEPKGTPMATTKKKSYSGFSKAEQDAMKEHAKDLKSTQDPAVAQAEKIAGMADADRVIAERLNELILEAAPELSPKLWYGMPGWALNGKLICFFQDAAKFKYRYATLGFSDKAQLDDGDMWPTSYALTQLTPALEKQIVALVKKAIG</sequence>
<keyword evidence="3" id="KW-1185">Reference proteome</keyword>